<dbReference type="Pfam" id="PF14392">
    <property type="entry name" value="zf-CCHC_4"/>
    <property type="match status" value="1"/>
</dbReference>
<feature type="non-terminal residue" evidence="4">
    <location>
        <position position="772"/>
    </location>
</feature>
<dbReference type="Gene3D" id="3.60.10.10">
    <property type="entry name" value="Endonuclease/exonuclease/phosphatase"/>
    <property type="match status" value="1"/>
</dbReference>
<reference evidence="4" key="1">
    <citation type="journal article" date="2023" name="Plant J.">
        <title>Genome sequences and population genomics provide insights into the demographic history, inbreeding, and mutation load of two 'living fossil' tree species of Dipteronia.</title>
        <authorList>
            <person name="Feng Y."/>
            <person name="Comes H.P."/>
            <person name="Chen J."/>
            <person name="Zhu S."/>
            <person name="Lu R."/>
            <person name="Zhang X."/>
            <person name="Li P."/>
            <person name="Qiu J."/>
            <person name="Olsen K.M."/>
            <person name="Qiu Y."/>
        </authorList>
    </citation>
    <scope>NUCLEOTIDE SEQUENCE</scope>
    <source>
        <strain evidence="4">NBL</strain>
    </source>
</reference>
<dbReference type="PANTHER" id="PTHR33710:SF71">
    <property type="entry name" value="ENDONUCLEASE_EXONUCLEASE_PHOSPHATASE DOMAIN-CONTAINING PROTEIN"/>
    <property type="match status" value="1"/>
</dbReference>
<name>A0AAE0APY2_9ROSI</name>
<dbReference type="InterPro" id="IPR025836">
    <property type="entry name" value="Zn_knuckle_CX2CX4HX4C"/>
</dbReference>
<dbReference type="SUPFAM" id="SSF57756">
    <property type="entry name" value="Retrovirus zinc finger-like domains"/>
    <property type="match status" value="1"/>
</dbReference>
<feature type="region of interest" description="Disordered" evidence="2">
    <location>
        <begin position="202"/>
        <end position="301"/>
    </location>
</feature>
<evidence type="ECO:0000313" key="4">
    <source>
        <dbReference type="EMBL" id="KAK3221474.1"/>
    </source>
</evidence>
<keyword evidence="1" id="KW-0479">Metal-binding</keyword>
<gene>
    <name evidence="4" type="ORF">Dsin_008499</name>
</gene>
<sequence length="772" mass="85566">MKVKVLLDISKPLKRWLRLKLDKSDNIVVVALKYERLPEFCYACGRIGHGIKDCPDGKARKRALDGPDKSKPKPYQIGSGNSSDRDRSLDRSSGTPGEGSAQRVGSLVSQDGESANVIRGAKKMMSVNLPETLKLVDGLGPPLSDKNSIEGPSVGPDLGTIGSQLGETFAGPVAVFGEPNEDRVVISKSVGQPVKPTLKTLEQKSDQMQQTEMQVTPKNRVTKKWKRSAREGQSRMPLGKISSPLHRLLAVSKSSLKVSKSRSSPSSSGKKRTVDKGKGISLDVSSPMPHQPSPSKMVSSQSGVEIQVCKRKVNFEDLMEYREPKKGGFHVDCVGKSGGLMLLWKDSVEVLILSCSLRHIDARGSMGIRLLVKGRIRGLSFVVSEGLMTFPGCVAAILSNSFPKFRQAVEDCDLVDLGFSGPSLTWNNKRDGRMNIQERLDRFLADNQWRDRFLDIRVDHLGFNVSDHRMILLVCSTVPQVHQGLSRAFRFEPFWLKDADFGRVIDAVWKETGHTLSVLALKRKLELCATTLSAWSRRKFGNIRRQIETKNREIDRLYKCCGKPGVMTNISQLERAVEGLLECEEIYWKQMSRADWLQAGDRNSKFFHAKATASKKKNSIDCLVDTAGRSHNTEEGMARTVKDFFGSVFQSTSPSEQDIERASAGIKTRVCDDSSMGLSSAFTADDVRTALFSLSPTKAPDPDGFQAIFFQKCWGSIGGKVSRVCLRILNGVMYVREFNITNVVLIPKKKDPRAVTDFRPISLCSVIYKIVT</sequence>
<dbReference type="EMBL" id="JANJYJ010000003">
    <property type="protein sequence ID" value="KAK3221474.1"/>
    <property type="molecule type" value="Genomic_DNA"/>
</dbReference>
<dbReference type="InterPro" id="IPR036875">
    <property type="entry name" value="Znf_CCHC_sf"/>
</dbReference>
<keyword evidence="1" id="KW-0862">Zinc</keyword>
<evidence type="ECO:0000256" key="1">
    <source>
        <dbReference type="PROSITE-ProRule" id="PRU00047"/>
    </source>
</evidence>
<keyword evidence="5" id="KW-1185">Reference proteome</keyword>
<comment type="caution">
    <text evidence="4">The sequence shown here is derived from an EMBL/GenBank/DDBJ whole genome shotgun (WGS) entry which is preliminary data.</text>
</comment>
<evidence type="ECO:0000256" key="2">
    <source>
        <dbReference type="SAM" id="MobiDB-lite"/>
    </source>
</evidence>
<dbReference type="PROSITE" id="PS50158">
    <property type="entry name" value="ZF_CCHC"/>
    <property type="match status" value="1"/>
</dbReference>
<evidence type="ECO:0000259" key="3">
    <source>
        <dbReference type="PROSITE" id="PS50158"/>
    </source>
</evidence>
<evidence type="ECO:0000313" key="5">
    <source>
        <dbReference type="Proteomes" id="UP001281410"/>
    </source>
</evidence>
<dbReference type="GO" id="GO:0003676">
    <property type="term" value="F:nucleic acid binding"/>
    <property type="evidence" value="ECO:0007669"/>
    <property type="project" value="InterPro"/>
</dbReference>
<dbReference type="InterPro" id="IPR001878">
    <property type="entry name" value="Znf_CCHC"/>
</dbReference>
<dbReference type="GO" id="GO:0008270">
    <property type="term" value="F:zinc ion binding"/>
    <property type="evidence" value="ECO:0007669"/>
    <property type="project" value="UniProtKB-KW"/>
</dbReference>
<dbReference type="Proteomes" id="UP001281410">
    <property type="component" value="Unassembled WGS sequence"/>
</dbReference>
<feature type="compositionally biased region" description="Basic and acidic residues" evidence="2">
    <location>
        <begin position="55"/>
        <end position="71"/>
    </location>
</feature>
<dbReference type="PANTHER" id="PTHR33710">
    <property type="entry name" value="BNAC02G09200D PROTEIN"/>
    <property type="match status" value="1"/>
</dbReference>
<dbReference type="SUPFAM" id="SSF56219">
    <property type="entry name" value="DNase I-like"/>
    <property type="match status" value="1"/>
</dbReference>
<keyword evidence="1" id="KW-0863">Zinc-finger</keyword>
<dbReference type="InterPro" id="IPR036691">
    <property type="entry name" value="Endo/exonu/phosph_ase_sf"/>
</dbReference>
<feature type="domain" description="CCHC-type" evidence="3">
    <location>
        <begin position="41"/>
        <end position="56"/>
    </location>
</feature>
<dbReference type="AlphaFoldDB" id="A0AAE0APY2"/>
<feature type="compositionally biased region" description="Low complexity" evidence="2">
    <location>
        <begin position="252"/>
        <end position="268"/>
    </location>
</feature>
<proteinExistence type="predicted"/>
<feature type="compositionally biased region" description="Polar residues" evidence="2">
    <location>
        <begin position="206"/>
        <end position="219"/>
    </location>
</feature>
<feature type="region of interest" description="Disordered" evidence="2">
    <location>
        <begin position="55"/>
        <end position="112"/>
    </location>
</feature>
<protein>
    <recommendedName>
        <fullName evidence="3">CCHC-type domain-containing protein</fullName>
    </recommendedName>
</protein>
<accession>A0AAE0APY2</accession>
<organism evidence="4 5">
    <name type="scientific">Dipteronia sinensis</name>
    <dbReference type="NCBI Taxonomy" id="43782"/>
    <lineage>
        <taxon>Eukaryota</taxon>
        <taxon>Viridiplantae</taxon>
        <taxon>Streptophyta</taxon>
        <taxon>Embryophyta</taxon>
        <taxon>Tracheophyta</taxon>
        <taxon>Spermatophyta</taxon>
        <taxon>Magnoliopsida</taxon>
        <taxon>eudicotyledons</taxon>
        <taxon>Gunneridae</taxon>
        <taxon>Pentapetalae</taxon>
        <taxon>rosids</taxon>
        <taxon>malvids</taxon>
        <taxon>Sapindales</taxon>
        <taxon>Sapindaceae</taxon>
        <taxon>Hippocastanoideae</taxon>
        <taxon>Acereae</taxon>
        <taxon>Dipteronia</taxon>
    </lineage>
</organism>